<dbReference type="EMBL" id="CP008746">
    <property type="protein sequence ID" value="AKJ38341.1"/>
    <property type="molecule type" value="Genomic_DNA"/>
</dbReference>
<organism evidence="1 2">
    <name type="scientific">Methanosarcina barkeri CM1</name>
    <dbReference type="NCBI Taxonomy" id="796385"/>
    <lineage>
        <taxon>Archaea</taxon>
        <taxon>Methanobacteriati</taxon>
        <taxon>Methanobacteriota</taxon>
        <taxon>Stenosarchaea group</taxon>
        <taxon>Methanomicrobia</taxon>
        <taxon>Methanosarcinales</taxon>
        <taxon>Methanosarcinaceae</taxon>
        <taxon>Methanosarcina</taxon>
    </lineage>
</organism>
<reference evidence="2" key="1">
    <citation type="submission" date="2014-06" db="EMBL/GenBank/DDBJ databases">
        <title>The complete genome sequence of Methanosarcina barkeri CM1.</title>
        <authorList>
            <consortium name="Pastoral Greenhouse Gas Research Consortium"/>
            <person name="Lambie S.C."/>
            <person name="Leahy S.C."/>
            <person name="Kelly W.J."/>
            <person name="Li D."/>
            <person name="Reilly K."/>
            <person name="Attwood G.T."/>
            <person name="Altermann E."/>
        </authorList>
    </citation>
    <scope>NUCLEOTIDE SEQUENCE [LARGE SCALE GENOMIC DNA]</scope>
    <source>
        <strain evidence="2">CM1</strain>
    </source>
</reference>
<evidence type="ECO:0000313" key="1">
    <source>
        <dbReference type="EMBL" id="AKJ38341.1"/>
    </source>
</evidence>
<name>A0A0G3C8M6_METBA</name>
<gene>
    <name evidence="1" type="ORF">MCM1_1287</name>
</gene>
<evidence type="ECO:0000313" key="2">
    <source>
        <dbReference type="Proteomes" id="UP000035331"/>
    </source>
</evidence>
<sequence>MIAKKFSTGRLFLAMFPVCMAFMPAASAEETANVVETAKGTPGYDGSATVYN</sequence>
<dbReference type="PATRIC" id="fig|796385.3.peg.1617"/>
<proteinExistence type="predicted"/>
<protein>
    <submittedName>
        <fullName evidence="1">Uncharacterized protein</fullName>
    </submittedName>
</protein>
<accession>A0A0G3C8M6</accession>
<reference evidence="1 2" key="2">
    <citation type="journal article" date="2015" name="Stand. Genomic Sci.">
        <title>The complete genome sequence of the rumen methanogen Methanosarcina barkeri CM1.</title>
        <authorList>
            <person name="Lambie S.C."/>
            <person name="Kelly W.J."/>
            <person name="Leahy S.C."/>
            <person name="Li D."/>
            <person name="Reilly K."/>
            <person name="McAllister T.A."/>
            <person name="Valle E.R."/>
            <person name="Attwood G.T."/>
            <person name="Altermann E."/>
        </authorList>
    </citation>
    <scope>NUCLEOTIDE SEQUENCE [LARGE SCALE GENOMIC DNA]</scope>
    <source>
        <strain evidence="1 2">CM1</strain>
    </source>
</reference>
<dbReference type="Proteomes" id="UP000035331">
    <property type="component" value="Chromosome"/>
</dbReference>
<dbReference type="AlphaFoldDB" id="A0A0G3C8M6"/>